<dbReference type="Proteomes" id="UP000315010">
    <property type="component" value="Unassembled WGS sequence"/>
</dbReference>
<keyword evidence="3" id="KW-1185">Reference proteome</keyword>
<dbReference type="EMBL" id="SJPJ01000002">
    <property type="protein sequence ID" value="TWT76660.1"/>
    <property type="molecule type" value="Genomic_DNA"/>
</dbReference>
<dbReference type="AlphaFoldDB" id="A0A5C5YPJ1"/>
<reference evidence="2 3" key="1">
    <citation type="submission" date="2019-02" db="EMBL/GenBank/DDBJ databases">
        <title>Deep-cultivation of Planctomycetes and their phenomic and genomic characterization uncovers novel biology.</title>
        <authorList>
            <person name="Wiegand S."/>
            <person name="Jogler M."/>
            <person name="Boedeker C."/>
            <person name="Pinto D."/>
            <person name="Vollmers J."/>
            <person name="Rivas-Marin E."/>
            <person name="Kohn T."/>
            <person name="Peeters S.H."/>
            <person name="Heuer A."/>
            <person name="Rast P."/>
            <person name="Oberbeckmann S."/>
            <person name="Bunk B."/>
            <person name="Jeske O."/>
            <person name="Meyerdierks A."/>
            <person name="Storesund J.E."/>
            <person name="Kallscheuer N."/>
            <person name="Luecker S."/>
            <person name="Lage O.M."/>
            <person name="Pohl T."/>
            <person name="Merkel B.J."/>
            <person name="Hornburger P."/>
            <person name="Mueller R.-W."/>
            <person name="Bruemmer F."/>
            <person name="Labrenz M."/>
            <person name="Spormann A.M."/>
            <person name="Op Den Camp H."/>
            <person name="Overmann J."/>
            <person name="Amann R."/>
            <person name="Jetten M.S.M."/>
            <person name="Mascher T."/>
            <person name="Medema M.H."/>
            <person name="Devos D.P."/>
            <person name="Kaster A.-K."/>
            <person name="Ovreas L."/>
            <person name="Rohde M."/>
            <person name="Galperin M.Y."/>
            <person name="Jogler C."/>
        </authorList>
    </citation>
    <scope>NUCLEOTIDE SEQUENCE [LARGE SCALE GENOMIC DNA]</scope>
    <source>
        <strain evidence="2 3">CA13</strain>
    </source>
</reference>
<evidence type="ECO:0000313" key="2">
    <source>
        <dbReference type="EMBL" id="TWT76660.1"/>
    </source>
</evidence>
<protein>
    <recommendedName>
        <fullName evidence="4">SprT-like family protein</fullName>
    </recommendedName>
</protein>
<evidence type="ECO:0000313" key="3">
    <source>
        <dbReference type="Proteomes" id="UP000315010"/>
    </source>
</evidence>
<gene>
    <name evidence="2" type="ORF">CA13_71570</name>
</gene>
<organism evidence="2 3">
    <name type="scientific">Novipirellula herctigrandis</name>
    <dbReference type="NCBI Taxonomy" id="2527986"/>
    <lineage>
        <taxon>Bacteria</taxon>
        <taxon>Pseudomonadati</taxon>
        <taxon>Planctomycetota</taxon>
        <taxon>Planctomycetia</taxon>
        <taxon>Pirellulales</taxon>
        <taxon>Pirellulaceae</taxon>
        <taxon>Novipirellula</taxon>
    </lineage>
</organism>
<sequence>MSRFSKRSSTPNAAGSIGSKVHSCGAVKPRDPALLDRLAKQVASRQFSPGQIASWQNEIYRATLSLSRVIDRPNFSKVGRDDLVRLVQMIDERFFDGLILPAAFAEGLSFGFSSRMTQVAGKLVTHYPEGTQHGKRKFELVLSSTLLFQTFEDADRQVEVTGRLCKDRLQAMQRVAEHEFTHLVEMLIWNDGNCSEARFQSIARRHFDHRDFRHDLITQRERAVRKFNIRVGDQVRFVHDGHVLLGRVNRITRRATVLVENPKGERFSDGGRYTRFYVPLEKLSKSNSRKT</sequence>
<evidence type="ECO:0008006" key="4">
    <source>
        <dbReference type="Google" id="ProtNLM"/>
    </source>
</evidence>
<name>A0A5C5YPJ1_9BACT</name>
<comment type="caution">
    <text evidence="2">The sequence shown here is derived from an EMBL/GenBank/DDBJ whole genome shotgun (WGS) entry which is preliminary data.</text>
</comment>
<feature type="region of interest" description="Disordered" evidence="1">
    <location>
        <begin position="1"/>
        <end position="24"/>
    </location>
</feature>
<evidence type="ECO:0000256" key="1">
    <source>
        <dbReference type="SAM" id="MobiDB-lite"/>
    </source>
</evidence>
<proteinExistence type="predicted"/>
<dbReference type="RefSeq" id="WP_419195286.1">
    <property type="nucleotide sequence ID" value="NZ_SJPJ01000002.1"/>
</dbReference>
<accession>A0A5C5YPJ1</accession>